<dbReference type="GO" id="GO:0003774">
    <property type="term" value="F:cytoskeletal motor activity"/>
    <property type="evidence" value="ECO:0007669"/>
    <property type="project" value="InterPro"/>
</dbReference>
<evidence type="ECO:0008006" key="11">
    <source>
        <dbReference type="Google" id="ProtNLM"/>
    </source>
</evidence>
<evidence type="ECO:0000313" key="10">
    <source>
        <dbReference type="EMBL" id="VAW77412.1"/>
    </source>
</evidence>
<dbReference type="GO" id="GO:0006935">
    <property type="term" value="P:chemotaxis"/>
    <property type="evidence" value="ECO:0007669"/>
    <property type="project" value="UniProtKB-KW"/>
</dbReference>
<dbReference type="PRINTS" id="PR01004">
    <property type="entry name" value="FLGFLIJ"/>
</dbReference>
<comment type="subcellular location">
    <subcellularLocation>
        <location evidence="1">Cell membrane</location>
        <topology evidence="1">Peripheral membrane protein</topology>
        <orientation evidence="1">Cytoplasmic side</orientation>
    </subcellularLocation>
</comment>
<keyword evidence="7" id="KW-0472">Membrane</keyword>
<dbReference type="Pfam" id="PF02050">
    <property type="entry name" value="FliJ"/>
    <property type="match status" value="1"/>
</dbReference>
<dbReference type="AlphaFoldDB" id="A0A3B0YQ88"/>
<keyword evidence="8" id="KW-1006">Bacterial flagellum protein export</keyword>
<dbReference type="InterPro" id="IPR052570">
    <property type="entry name" value="FliJ"/>
</dbReference>
<reference evidence="10" key="1">
    <citation type="submission" date="2018-06" db="EMBL/GenBank/DDBJ databases">
        <authorList>
            <person name="Zhirakovskaya E."/>
        </authorList>
    </citation>
    <scope>NUCLEOTIDE SEQUENCE</scope>
</reference>
<dbReference type="Gene3D" id="1.10.287.1700">
    <property type="match status" value="1"/>
</dbReference>
<proteinExistence type="predicted"/>
<dbReference type="GO" id="GO:0071973">
    <property type="term" value="P:bacterial-type flagellum-dependent cell motility"/>
    <property type="evidence" value="ECO:0007669"/>
    <property type="project" value="InterPro"/>
</dbReference>
<evidence type="ECO:0000256" key="8">
    <source>
        <dbReference type="ARBA" id="ARBA00023225"/>
    </source>
</evidence>
<evidence type="ECO:0000256" key="9">
    <source>
        <dbReference type="SAM" id="MobiDB-lite"/>
    </source>
</evidence>
<dbReference type="GO" id="GO:0015031">
    <property type="term" value="P:protein transport"/>
    <property type="evidence" value="ECO:0007669"/>
    <property type="project" value="UniProtKB-KW"/>
</dbReference>
<dbReference type="PANTHER" id="PTHR38786">
    <property type="entry name" value="FLAGELLAR FLIJ PROTEIN"/>
    <property type="match status" value="1"/>
</dbReference>
<feature type="region of interest" description="Disordered" evidence="9">
    <location>
        <begin position="121"/>
        <end position="151"/>
    </location>
</feature>
<dbReference type="InterPro" id="IPR053716">
    <property type="entry name" value="Flag_assembly_chemotaxis_eff"/>
</dbReference>
<dbReference type="InterPro" id="IPR012823">
    <property type="entry name" value="Flagell_FliJ"/>
</dbReference>
<name>A0A3B0YQ88_9ZZZZ</name>
<evidence type="ECO:0000256" key="1">
    <source>
        <dbReference type="ARBA" id="ARBA00004413"/>
    </source>
</evidence>
<sequence length="151" mass="17982">MYAMSRSKRMKPVQRVAQNREQTAVQKLGQSQQYLDAQRAKLEELCSYRDQYSESFKTTSGQGLDANRLQDFRVFLSRLNEAIRQQETIIVQCTSQHEQTRQQWVETRSHHQAIDKVIERYRSEEQKMENRREQKEQDEHSQRPGGKPPKL</sequence>
<gene>
    <name evidence="10" type="ORF">MNBD_GAMMA15-2058</name>
</gene>
<evidence type="ECO:0000256" key="5">
    <source>
        <dbReference type="ARBA" id="ARBA00022795"/>
    </source>
</evidence>
<evidence type="ECO:0000256" key="3">
    <source>
        <dbReference type="ARBA" id="ARBA00022475"/>
    </source>
</evidence>
<dbReference type="NCBIfam" id="TIGR02473">
    <property type="entry name" value="flagell_FliJ"/>
    <property type="match status" value="1"/>
</dbReference>
<keyword evidence="4" id="KW-0145">Chemotaxis</keyword>
<organism evidence="10">
    <name type="scientific">hydrothermal vent metagenome</name>
    <dbReference type="NCBI Taxonomy" id="652676"/>
    <lineage>
        <taxon>unclassified sequences</taxon>
        <taxon>metagenomes</taxon>
        <taxon>ecological metagenomes</taxon>
    </lineage>
</organism>
<feature type="compositionally biased region" description="Basic and acidic residues" evidence="9">
    <location>
        <begin position="121"/>
        <end position="142"/>
    </location>
</feature>
<dbReference type="GO" id="GO:0005886">
    <property type="term" value="C:plasma membrane"/>
    <property type="evidence" value="ECO:0007669"/>
    <property type="project" value="UniProtKB-SubCell"/>
</dbReference>
<dbReference type="EMBL" id="UOFN01000076">
    <property type="protein sequence ID" value="VAW77412.1"/>
    <property type="molecule type" value="Genomic_DNA"/>
</dbReference>
<evidence type="ECO:0000256" key="7">
    <source>
        <dbReference type="ARBA" id="ARBA00023136"/>
    </source>
</evidence>
<dbReference type="GO" id="GO:0044781">
    <property type="term" value="P:bacterial-type flagellum organization"/>
    <property type="evidence" value="ECO:0007669"/>
    <property type="project" value="UniProtKB-KW"/>
</dbReference>
<accession>A0A3B0YQ88</accession>
<keyword evidence="2" id="KW-0813">Transport</keyword>
<evidence type="ECO:0000256" key="2">
    <source>
        <dbReference type="ARBA" id="ARBA00022448"/>
    </source>
</evidence>
<keyword evidence="3" id="KW-1003">Cell membrane</keyword>
<dbReference type="InterPro" id="IPR018006">
    <property type="entry name" value="Flag_FliJ_proteobac"/>
</dbReference>
<dbReference type="PANTHER" id="PTHR38786:SF1">
    <property type="entry name" value="FLAGELLAR FLIJ PROTEIN"/>
    <property type="match status" value="1"/>
</dbReference>
<keyword evidence="5" id="KW-1005">Bacterial flagellum biogenesis</keyword>
<dbReference type="PIRSF" id="PIRSF019404">
    <property type="entry name" value="FliJ"/>
    <property type="match status" value="1"/>
</dbReference>
<protein>
    <recommendedName>
        <fullName evidence="11">Flagellar FliJ protein</fullName>
    </recommendedName>
</protein>
<keyword evidence="6" id="KW-0653">Protein transport</keyword>
<evidence type="ECO:0000256" key="4">
    <source>
        <dbReference type="ARBA" id="ARBA00022500"/>
    </source>
</evidence>
<dbReference type="GO" id="GO:0009288">
    <property type="term" value="C:bacterial-type flagellum"/>
    <property type="evidence" value="ECO:0007669"/>
    <property type="project" value="InterPro"/>
</dbReference>
<evidence type="ECO:0000256" key="6">
    <source>
        <dbReference type="ARBA" id="ARBA00022927"/>
    </source>
</evidence>